<evidence type="ECO:0000256" key="5">
    <source>
        <dbReference type="ARBA" id="ARBA00014741"/>
    </source>
</evidence>
<evidence type="ECO:0000313" key="20">
    <source>
        <dbReference type="Proteomes" id="UP000009168"/>
    </source>
</evidence>
<feature type="binding site" evidence="14">
    <location>
        <position position="252"/>
    </location>
    <ligand>
        <name>substrate</name>
    </ligand>
</feature>
<comment type="catalytic activity">
    <reaction evidence="1 16">
        <text>4-fumarylacetoacetate + H2O = acetoacetate + fumarate + H(+)</text>
        <dbReference type="Rhea" id="RHEA:10244"/>
        <dbReference type="ChEBI" id="CHEBI:13705"/>
        <dbReference type="ChEBI" id="CHEBI:15377"/>
        <dbReference type="ChEBI" id="CHEBI:15378"/>
        <dbReference type="ChEBI" id="CHEBI:18034"/>
        <dbReference type="ChEBI" id="CHEBI:29806"/>
        <dbReference type="EC" id="3.7.1.2"/>
    </reaction>
</comment>
<dbReference type="NCBIfam" id="TIGR01266">
    <property type="entry name" value="fum_ac_acetase"/>
    <property type="match status" value="1"/>
</dbReference>
<reference evidence="20" key="1">
    <citation type="journal article" date="2006" name="PLoS Biol.">
        <title>Macronuclear genome sequence of the ciliate Tetrahymena thermophila, a model eukaryote.</title>
        <authorList>
            <person name="Eisen J.A."/>
            <person name="Coyne R.S."/>
            <person name="Wu M."/>
            <person name="Wu D."/>
            <person name="Thiagarajan M."/>
            <person name="Wortman J.R."/>
            <person name="Badger J.H."/>
            <person name="Ren Q."/>
            <person name="Amedeo P."/>
            <person name="Jones K.M."/>
            <person name="Tallon L.J."/>
            <person name="Delcher A.L."/>
            <person name="Salzberg S.L."/>
            <person name="Silva J.C."/>
            <person name="Haas B.J."/>
            <person name="Majoros W.H."/>
            <person name="Farzad M."/>
            <person name="Carlton J.M."/>
            <person name="Smith R.K. Jr."/>
            <person name="Garg J."/>
            <person name="Pearlman R.E."/>
            <person name="Karrer K.M."/>
            <person name="Sun L."/>
            <person name="Manning G."/>
            <person name="Elde N.C."/>
            <person name="Turkewitz A.P."/>
            <person name="Asai D.J."/>
            <person name="Wilkes D.E."/>
            <person name="Wang Y."/>
            <person name="Cai H."/>
            <person name="Collins K."/>
            <person name="Stewart B.A."/>
            <person name="Lee S.R."/>
            <person name="Wilamowska K."/>
            <person name="Weinberg Z."/>
            <person name="Ruzzo W.L."/>
            <person name="Wloga D."/>
            <person name="Gaertig J."/>
            <person name="Frankel J."/>
            <person name="Tsao C.-C."/>
            <person name="Gorovsky M.A."/>
            <person name="Keeling P.J."/>
            <person name="Waller R.F."/>
            <person name="Patron N.J."/>
            <person name="Cherry J.M."/>
            <person name="Stover N.A."/>
            <person name="Krieger C.J."/>
            <person name="del Toro C."/>
            <person name="Ryder H.F."/>
            <person name="Williamson S.C."/>
            <person name="Barbeau R.A."/>
            <person name="Hamilton E.P."/>
            <person name="Orias E."/>
        </authorList>
    </citation>
    <scope>NUCLEOTIDE SEQUENCE [LARGE SCALE GENOMIC DNA]</scope>
    <source>
        <strain evidence="20">SB210</strain>
    </source>
</reference>
<feature type="binding site" evidence="15">
    <location>
        <position position="241"/>
    </location>
    <ligand>
        <name>Mg(2+)</name>
        <dbReference type="ChEBI" id="CHEBI:18420"/>
    </ligand>
</feature>
<evidence type="ECO:0000256" key="11">
    <source>
        <dbReference type="ARBA" id="ARBA00023232"/>
    </source>
</evidence>
<evidence type="ECO:0000259" key="17">
    <source>
        <dbReference type="Pfam" id="PF01557"/>
    </source>
</evidence>
<dbReference type="PANTHER" id="PTHR43069:SF2">
    <property type="entry name" value="FUMARYLACETOACETASE"/>
    <property type="match status" value="1"/>
</dbReference>
<dbReference type="GO" id="GO:1902000">
    <property type="term" value="P:homogentisate catabolic process"/>
    <property type="evidence" value="ECO:0007669"/>
    <property type="project" value="TreeGrafter"/>
</dbReference>
<accession>Q23DU3</accession>
<feature type="active site" description="Proton acceptor" evidence="13">
    <location>
        <position position="140"/>
    </location>
</feature>
<dbReference type="OrthoDB" id="9971669at2759"/>
<keyword evidence="7 16" id="KW-0378">Hydrolase</keyword>
<comment type="cofactor">
    <cofactor evidence="16">
        <name>Mg(2+)</name>
        <dbReference type="ChEBI" id="CHEBI:18420"/>
    </cofactor>
    <cofactor evidence="16">
        <name>Ca(2+)</name>
        <dbReference type="ChEBI" id="CHEBI:29108"/>
    </cofactor>
</comment>
<keyword evidence="10 16" id="KW-0828">Tyrosine catabolism</keyword>
<dbReference type="InterPro" id="IPR036663">
    <property type="entry name" value="Fumarylacetoacetase_C_sf"/>
</dbReference>
<comment type="similarity">
    <text evidence="3 16">Belongs to the FAH family.</text>
</comment>
<evidence type="ECO:0000256" key="8">
    <source>
        <dbReference type="ARBA" id="ARBA00022837"/>
    </source>
</evidence>
<dbReference type="Pfam" id="PF09298">
    <property type="entry name" value="FAA_hydrolase_N"/>
    <property type="match status" value="1"/>
</dbReference>
<keyword evidence="11 16" id="KW-0585">Phenylalanine catabolism</keyword>
<feature type="domain" description="Fumarylacetoacetase-like C-terminal" evidence="17">
    <location>
        <begin position="140"/>
        <end position="402"/>
    </location>
</feature>
<feature type="binding site" evidence="15">
    <location>
        <position position="133"/>
    </location>
    <ligand>
        <name>Ca(2+)</name>
        <dbReference type="ChEBI" id="CHEBI:29108"/>
    </ligand>
</feature>
<dbReference type="UniPathway" id="UPA00139">
    <property type="reaction ID" value="UER00341"/>
</dbReference>
<feature type="binding site" evidence="14">
    <location>
        <position position="149"/>
    </location>
    <ligand>
        <name>substrate</name>
    </ligand>
</feature>
<dbReference type="EC" id="3.7.1.2" evidence="4 16"/>
<dbReference type="Gene3D" id="2.30.30.230">
    <property type="entry name" value="Fumarylacetoacetase, N-terminal domain"/>
    <property type="match status" value="1"/>
</dbReference>
<dbReference type="Pfam" id="PF01557">
    <property type="entry name" value="FAA_hydrolase"/>
    <property type="match status" value="1"/>
</dbReference>
<evidence type="ECO:0000313" key="19">
    <source>
        <dbReference type="EMBL" id="EAR94691.1"/>
    </source>
</evidence>
<dbReference type="FunFam" id="3.90.850.10:FF:000004">
    <property type="entry name" value="Fumarylacetoacetase"/>
    <property type="match status" value="1"/>
</dbReference>
<evidence type="ECO:0000256" key="4">
    <source>
        <dbReference type="ARBA" id="ARBA00012094"/>
    </source>
</evidence>
<keyword evidence="6 15" id="KW-0479">Metal-binding</keyword>
<dbReference type="SUPFAM" id="SSF63433">
    <property type="entry name" value="Fumarylacetoacetate hydrolase, FAH, N-terminal domain"/>
    <property type="match status" value="1"/>
</dbReference>
<protein>
    <recommendedName>
        <fullName evidence="5 16">Fumarylacetoacetase</fullName>
        <ecNumber evidence="4 16">3.7.1.2</ecNumber>
    </recommendedName>
    <alternativeName>
        <fullName evidence="12 16">Fumarylacetoacetate hydrolase</fullName>
    </alternativeName>
</protein>
<sequence length="430" mass="48485">METQTWIQISADSDFSYHNIPFGVFSTACNKEDARPATRVGDFIIDLREAERQGLLNGELFSKLSHKVFQGKTLNSFMELTRPHWQEVRRTIQSLLHVGSALDTNKELQSKVVIPYTDKIILHLPAQIGDYTDFYSSYTHAYNVGVMFRGKDNAIQPNWLHIPIGYHGRASTVVVSGTDIHRPRGQAKPPTAEKPIFTECKRLDYELEVAAFVGGPANKMGEPVKVDSAEDRVFGFVLMNDWSARDHQAWEYVPLGPFNGKNFGTTISPWIVTLDALEMFRVDLEPQNPEPLPYLKEKRHTSWDINLEVYLHADGNTKADILTKSNYKYMYWNIAQQLTHHSVGGCILNAGDLLASGTISGPQKHEFGSMLELSWQGTEKIALSEGKERTFIQDNDQIIMKGFAEKNGIRVGFGECAGKVLPALPENKYY</sequence>
<dbReference type="Proteomes" id="UP000009168">
    <property type="component" value="Unassembled WGS sequence"/>
</dbReference>
<dbReference type="EMBL" id="GG662712">
    <property type="protein sequence ID" value="EAR94691.1"/>
    <property type="molecule type" value="Genomic_DNA"/>
</dbReference>
<dbReference type="InterPro" id="IPR015377">
    <property type="entry name" value="Fumarylacetoacetase_N"/>
</dbReference>
<dbReference type="GO" id="GO:0006559">
    <property type="term" value="P:L-phenylalanine catabolic process"/>
    <property type="evidence" value="ECO:0007669"/>
    <property type="project" value="UniProtKB-UniRule"/>
</dbReference>
<dbReference type="HOGENOM" id="CLU_026207_2_0_1"/>
<dbReference type="GeneID" id="7836786"/>
<feature type="binding site" evidence="15">
    <location>
        <position position="206"/>
    </location>
    <ligand>
        <name>Ca(2+)</name>
        <dbReference type="ChEBI" id="CHEBI:29108"/>
    </ligand>
</feature>
<gene>
    <name evidence="19" type="ORF">TTHERM_00044990</name>
</gene>
<evidence type="ECO:0000256" key="12">
    <source>
        <dbReference type="ARBA" id="ARBA00031740"/>
    </source>
</evidence>
<evidence type="ECO:0000256" key="1">
    <source>
        <dbReference type="ARBA" id="ARBA00000353"/>
    </source>
</evidence>
<dbReference type="eggNOG" id="KOG2843">
    <property type="taxonomic scope" value="Eukaryota"/>
</dbReference>
<evidence type="ECO:0000256" key="14">
    <source>
        <dbReference type="PIRSR" id="PIRSR605959-2"/>
    </source>
</evidence>
<proteinExistence type="inferred from homology"/>
<dbReference type="InterPro" id="IPR005959">
    <property type="entry name" value="Fumarylacetoacetase"/>
</dbReference>
<organism evidence="19 20">
    <name type="scientific">Tetrahymena thermophila (strain SB210)</name>
    <dbReference type="NCBI Taxonomy" id="312017"/>
    <lineage>
        <taxon>Eukaryota</taxon>
        <taxon>Sar</taxon>
        <taxon>Alveolata</taxon>
        <taxon>Ciliophora</taxon>
        <taxon>Intramacronucleata</taxon>
        <taxon>Oligohymenophorea</taxon>
        <taxon>Hymenostomatida</taxon>
        <taxon>Tetrahymenina</taxon>
        <taxon>Tetrahymenidae</taxon>
        <taxon>Tetrahymena</taxon>
    </lineage>
</organism>
<dbReference type="KEGG" id="tet:TTHERM_00044990"/>
<dbReference type="GO" id="GO:0046872">
    <property type="term" value="F:metal ion binding"/>
    <property type="evidence" value="ECO:0007669"/>
    <property type="project" value="UniProtKB-UniRule"/>
</dbReference>
<keyword evidence="20" id="KW-1185">Reference proteome</keyword>
<keyword evidence="9 15" id="KW-0460">Magnesium</keyword>
<evidence type="ECO:0000256" key="16">
    <source>
        <dbReference type="RuleBase" id="RU366008"/>
    </source>
</evidence>
<evidence type="ECO:0000256" key="2">
    <source>
        <dbReference type="ARBA" id="ARBA00004782"/>
    </source>
</evidence>
<feature type="binding site" evidence="15">
    <location>
        <position position="265"/>
    </location>
    <ligand>
        <name>Mg(2+)</name>
        <dbReference type="ChEBI" id="CHEBI:18420"/>
    </ligand>
</feature>
<feature type="binding site" evidence="15">
    <location>
        <position position="261"/>
    </location>
    <ligand>
        <name>Mg(2+)</name>
        <dbReference type="ChEBI" id="CHEBI:18420"/>
    </ligand>
</feature>
<evidence type="ECO:0000259" key="18">
    <source>
        <dbReference type="Pfam" id="PF09298"/>
    </source>
</evidence>
<dbReference type="GO" id="GO:0004334">
    <property type="term" value="F:fumarylacetoacetase activity"/>
    <property type="evidence" value="ECO:0007669"/>
    <property type="project" value="UniProtKB-UniRule"/>
</dbReference>
<dbReference type="InterPro" id="IPR011234">
    <property type="entry name" value="Fumarylacetoacetase-like_C"/>
</dbReference>
<dbReference type="OMA" id="YWTAAQQ"/>
<evidence type="ECO:0000256" key="10">
    <source>
        <dbReference type="ARBA" id="ARBA00022878"/>
    </source>
</evidence>
<evidence type="ECO:0000256" key="9">
    <source>
        <dbReference type="ARBA" id="ARBA00022842"/>
    </source>
</evidence>
<dbReference type="InParanoid" id="Q23DU3"/>
<dbReference type="SUPFAM" id="SSF56529">
    <property type="entry name" value="FAH"/>
    <property type="match status" value="1"/>
</dbReference>
<feature type="domain" description="Fumarylacetoacetase N-terminal" evidence="18">
    <location>
        <begin position="18"/>
        <end position="125"/>
    </location>
</feature>
<name>Q23DU3_TETTS</name>
<evidence type="ECO:0000256" key="13">
    <source>
        <dbReference type="PIRSR" id="PIRSR605959-1"/>
    </source>
</evidence>
<dbReference type="PANTHER" id="PTHR43069">
    <property type="entry name" value="FUMARYLACETOACETASE"/>
    <property type="match status" value="1"/>
</dbReference>
<dbReference type="Gene3D" id="3.90.850.10">
    <property type="entry name" value="Fumarylacetoacetase-like, C-terminal domain"/>
    <property type="match status" value="1"/>
</dbReference>
<comment type="pathway">
    <text evidence="2 16">Amino-acid degradation; L-phenylalanine degradation; acetoacetate and fumarate from L-phenylalanine: step 6/6.</text>
</comment>
<dbReference type="RefSeq" id="XP_001014593.1">
    <property type="nucleotide sequence ID" value="XM_001014593.3"/>
</dbReference>
<dbReference type="AlphaFoldDB" id="Q23DU3"/>
<evidence type="ECO:0000256" key="15">
    <source>
        <dbReference type="PIRSR" id="PIRSR605959-3"/>
    </source>
</evidence>
<evidence type="ECO:0000256" key="3">
    <source>
        <dbReference type="ARBA" id="ARBA00010211"/>
    </source>
</evidence>
<dbReference type="STRING" id="312017.Q23DU3"/>
<feature type="binding site" evidence="15">
    <location>
        <position position="241"/>
    </location>
    <ligand>
        <name>Ca(2+)</name>
        <dbReference type="ChEBI" id="CHEBI:29108"/>
    </ligand>
</feature>
<feature type="binding site" evidence="14">
    <location>
        <position position="248"/>
    </location>
    <ligand>
        <name>substrate</name>
    </ligand>
</feature>
<evidence type="ECO:0000256" key="7">
    <source>
        <dbReference type="ARBA" id="ARBA00022801"/>
    </source>
</evidence>
<keyword evidence="8 15" id="KW-0106">Calcium</keyword>
<feature type="binding site" evidence="14">
    <location>
        <position position="358"/>
    </location>
    <ligand>
        <name>substrate</name>
    </ligand>
</feature>
<feature type="binding site" evidence="14">
    <location>
        <position position="135"/>
    </location>
    <ligand>
        <name>substrate</name>
    </ligand>
</feature>
<dbReference type="GO" id="GO:0006572">
    <property type="term" value="P:L-tyrosine catabolic process"/>
    <property type="evidence" value="ECO:0007669"/>
    <property type="project" value="UniProtKB-UniRule"/>
</dbReference>
<dbReference type="InterPro" id="IPR036462">
    <property type="entry name" value="Fumarylacetoacetase_N_sf"/>
</dbReference>
<evidence type="ECO:0000256" key="6">
    <source>
        <dbReference type="ARBA" id="ARBA00022723"/>
    </source>
</evidence>
<feature type="binding site" evidence="15">
    <location>
        <position position="208"/>
    </location>
    <ligand>
        <name>Ca(2+)</name>
        <dbReference type="ChEBI" id="CHEBI:29108"/>
    </ligand>
</feature>